<keyword evidence="4" id="KW-1185">Reference proteome</keyword>
<dbReference type="GO" id="GO:0003723">
    <property type="term" value="F:RNA binding"/>
    <property type="evidence" value="ECO:0007669"/>
    <property type="project" value="TreeGrafter"/>
</dbReference>
<proteinExistence type="predicted"/>
<dbReference type="GO" id="GO:0032040">
    <property type="term" value="C:small-subunit processome"/>
    <property type="evidence" value="ECO:0007669"/>
    <property type="project" value="TreeGrafter"/>
</dbReference>
<dbReference type="PROSITE" id="PS50082">
    <property type="entry name" value="WD_REPEATS_2"/>
    <property type="match status" value="1"/>
</dbReference>
<dbReference type="Pfam" id="PF00400">
    <property type="entry name" value="WD40"/>
    <property type="match status" value="2"/>
</dbReference>
<organism evidence="3 4">
    <name type="scientific">Amanita thiersii Skay4041</name>
    <dbReference type="NCBI Taxonomy" id="703135"/>
    <lineage>
        <taxon>Eukaryota</taxon>
        <taxon>Fungi</taxon>
        <taxon>Dikarya</taxon>
        <taxon>Basidiomycota</taxon>
        <taxon>Agaricomycotina</taxon>
        <taxon>Agaricomycetes</taxon>
        <taxon>Agaricomycetidae</taxon>
        <taxon>Agaricales</taxon>
        <taxon>Pluteineae</taxon>
        <taxon>Amanitaceae</taxon>
        <taxon>Amanita</taxon>
    </lineage>
</organism>
<evidence type="ECO:0000256" key="1">
    <source>
        <dbReference type="PROSITE-ProRule" id="PRU00221"/>
    </source>
</evidence>
<dbReference type="InterPro" id="IPR011045">
    <property type="entry name" value="N2O_reductase_N"/>
</dbReference>
<dbReference type="SUPFAM" id="SSF50998">
    <property type="entry name" value="Quinoprotein alcohol dehydrogenase-like"/>
    <property type="match status" value="1"/>
</dbReference>
<protein>
    <submittedName>
        <fullName evidence="3">Uncharacterized protein</fullName>
    </submittedName>
</protein>
<dbReference type="OrthoDB" id="8883818at2759"/>
<accession>A0A2A9NSL0</accession>
<evidence type="ECO:0000256" key="2">
    <source>
        <dbReference type="SAM" id="MobiDB-lite"/>
    </source>
</evidence>
<feature type="region of interest" description="Disordered" evidence="2">
    <location>
        <begin position="632"/>
        <end position="671"/>
    </location>
</feature>
<evidence type="ECO:0000313" key="4">
    <source>
        <dbReference type="Proteomes" id="UP000242287"/>
    </source>
</evidence>
<dbReference type="Gene3D" id="2.130.10.10">
    <property type="entry name" value="YVTN repeat-like/Quinoprotein amine dehydrogenase"/>
    <property type="match status" value="3"/>
</dbReference>
<dbReference type="PANTHER" id="PTHR44163">
    <property type="entry name" value="U3 SMALL NUCLEOLAR RNA-ASSOCIATED PROTEIN 4 HOMOLOG"/>
    <property type="match status" value="1"/>
</dbReference>
<dbReference type="InterPro" id="IPR046351">
    <property type="entry name" value="UTP4"/>
</dbReference>
<feature type="compositionally biased region" description="Acidic residues" evidence="2">
    <location>
        <begin position="216"/>
        <end position="230"/>
    </location>
</feature>
<dbReference type="GO" id="GO:0030686">
    <property type="term" value="C:90S preribosome"/>
    <property type="evidence" value="ECO:0007669"/>
    <property type="project" value="InterPro"/>
</dbReference>
<feature type="region of interest" description="Disordered" evidence="2">
    <location>
        <begin position="202"/>
        <end position="236"/>
    </location>
</feature>
<name>A0A2A9NSL0_9AGAR</name>
<evidence type="ECO:0000313" key="3">
    <source>
        <dbReference type="EMBL" id="PFH50756.1"/>
    </source>
</evidence>
<dbReference type="EMBL" id="KZ301998">
    <property type="protein sequence ID" value="PFH50756.1"/>
    <property type="molecule type" value="Genomic_DNA"/>
</dbReference>
<dbReference type="STRING" id="703135.A0A2A9NSL0"/>
<dbReference type="InterPro" id="IPR011047">
    <property type="entry name" value="Quinoprotein_ADH-like_sf"/>
</dbReference>
<dbReference type="InterPro" id="IPR015943">
    <property type="entry name" value="WD40/YVTN_repeat-like_dom_sf"/>
</dbReference>
<dbReference type="Proteomes" id="UP000242287">
    <property type="component" value="Unassembled WGS sequence"/>
</dbReference>
<dbReference type="GO" id="GO:0000462">
    <property type="term" value="P:maturation of SSU-rRNA from tricistronic rRNA transcript (SSU-rRNA, 5.8S rRNA, LSU-rRNA)"/>
    <property type="evidence" value="ECO:0007669"/>
    <property type="project" value="InterPro"/>
</dbReference>
<reference evidence="3 4" key="1">
    <citation type="submission" date="2014-02" db="EMBL/GenBank/DDBJ databases">
        <title>Transposable element dynamics among asymbiotic and ectomycorrhizal Amanita fungi.</title>
        <authorList>
            <consortium name="DOE Joint Genome Institute"/>
            <person name="Hess J."/>
            <person name="Skrede I."/>
            <person name="Wolfe B."/>
            <person name="LaButti K."/>
            <person name="Ohm R.A."/>
            <person name="Grigoriev I.V."/>
            <person name="Pringle A."/>
        </authorList>
    </citation>
    <scope>NUCLEOTIDE SEQUENCE [LARGE SCALE GENOMIC DNA]</scope>
    <source>
        <strain evidence="3 4">SKay4041</strain>
    </source>
</reference>
<keyword evidence="1" id="KW-0853">WD repeat</keyword>
<feature type="repeat" description="WD" evidence="1">
    <location>
        <begin position="234"/>
        <end position="256"/>
    </location>
</feature>
<dbReference type="GO" id="GO:0034455">
    <property type="term" value="C:t-UTP complex"/>
    <property type="evidence" value="ECO:0007669"/>
    <property type="project" value="TreeGrafter"/>
</dbReference>
<dbReference type="InterPro" id="IPR001680">
    <property type="entry name" value="WD40_rpt"/>
</dbReference>
<dbReference type="PANTHER" id="PTHR44163:SF1">
    <property type="entry name" value="U3 SMALL NUCLEOLAR RNA-ASSOCIATED PROTEIN 4 HOMOLOG"/>
    <property type="match status" value="1"/>
</dbReference>
<gene>
    <name evidence="3" type="ORF">AMATHDRAFT_60602</name>
</gene>
<dbReference type="SUPFAM" id="SSF50974">
    <property type="entry name" value="Nitrous oxide reductase, N-terminal domain"/>
    <property type="match status" value="1"/>
</dbReference>
<sequence>MVEATTVTVHRCRFVDHAPSAITSLAFPPTPLPPLKNKSRSLNTSKPRVRFGTLAIGHANGNIDLCEWSGSEKRLQSPQAWVIKKTLLGLYPSKVDSLAFIIRFPHELEPENVPSCFDLRLFSSGGGSELIEWDINRSSIRRTIGSHGGTIWCMAANPASTMLALGCEDGTVRLLSVVNDTLEHTRRFDRVKCRMLSIAWGPPIPRQTPQKQLNTPEDESSDEDDEDDWSDSWLVTGSPDSSLRKWDVATGRIIDRMGTDKIRGERTLVWTVGVLGDGTIVSGDSLGVVKFWDARTCTQLHSFKAHGADVLCLAIDPEGKAVYTAGVDQKVVQFTLVKTFGTDKGPLGFQGSSNRWIQAYGRRLHSHDIRALAIWPVYTPLPAAYRQHHPMDVAPVLASGGLDMTLAVTPAALPTSTIVKIVNPLETSTDTTFENSYQRRLAYSSGPSGTSSICLAQDANLLLCMREASLTVWRVSKKSDVDENELAQGVSGQEPEGRGWAKLLEMDLNVNSNLVASAISADGRWLVASDLFETKLFSLTTDLAGQLNPKRIRDFAKILLPHISTLSTVPSTGGIAFKFTPDSSKLIMTTSLSSYVLVIDLNSDRPQVLRRFDQHRQLDAFSQNRVIKGRLKERFNKPDVETEDSNGPPASDTNEQHDQQIDMSDSDNELDPVTPMVVNILRIAVSPDGQWLATSDDHMRTHIFNLDSMQHHCVLPSFPVPVQALTFDSINLNTLLMVFPDNSLHVYNVESRQFPTWWKDFSSSLPWRVTNAHDSILGATFDPKPPAEANRPQYLLLWGSTWICRLSLTDNKVTMRSRSKKRRREPVKGQTVHSHEEQFIDYKMITHYRPILFLDFLSNGELVIVERPLIDVLSTLPPPYFKPRYGAS</sequence>
<dbReference type="AlphaFoldDB" id="A0A2A9NSL0"/>
<dbReference type="SMART" id="SM00320">
    <property type="entry name" value="WD40"/>
    <property type="match status" value="7"/>
</dbReference>